<gene>
    <name evidence="1" type="ORF">BSOLF_1474</name>
</gene>
<protein>
    <submittedName>
        <fullName evidence="1">CRISPR-associated protein, Cse1 family</fullName>
    </submittedName>
</protein>
<dbReference type="InterPro" id="IPR013381">
    <property type="entry name" value="CRISPR-assoc_prot_Cse1"/>
</dbReference>
<evidence type="ECO:0000313" key="1">
    <source>
        <dbReference type="EMBL" id="PTQ55781.1"/>
    </source>
</evidence>
<dbReference type="NCBIfam" id="TIGR02547">
    <property type="entry name" value="casA_cse1"/>
    <property type="match status" value="1"/>
</dbReference>
<name>A0A2R6XZD8_9BACL</name>
<sequence>MGSPYGSNYPNLLQDKMIRVVLKTGGMIVVTLPELFELLGKNGVSSYVGLQSHQEEAFHVFLSQLGTIALNRNGNQNPVMPTSFWYEALLNIVEPHGLDAWALVNPDKEKPAFMQPPLRGNLLKRLKPVEKYPDAADFLDVLITAKNHDLKIGRATSAHLDTWMFSLINNQTTNGFSGRDNYGISRMNGGYGNRPIVETVRSLEPGQRWQDAVRRLLNYRQELLQKDYGFQDRGKALLWLEPWDGEHALSLNELDPYYIEICRAYRLEDENGRIVALFSPSKSRRINAEQLKGVVGDPWLPIERSKKDPQALTYSSNGIGANDLRRILFEDQLSLSPLQQPDPRWKEEDSVYLLVSVLVRGQGRTDGYYSRLLPIPRPVRRILFGRREVLRNKRDILAHLSKTGIEMAGVMETKVLRFAIFSYLQAREKDLSFKRDAHNAWWSNHVAETFRTKWEDHFFDWLWRAADTAPNDEELGNEGKEKLEKLWAEWLRDFALESLRESISKLPIADGRRYKSIVVAERLFYARLYHEFPQLKKKESKDILPEEVTVSDPGN</sequence>
<dbReference type="EMBL" id="PEBX01000073">
    <property type="protein sequence ID" value="PTQ55781.1"/>
    <property type="molecule type" value="Genomic_DNA"/>
</dbReference>
<comment type="caution">
    <text evidence="1">The sequence shown here is derived from an EMBL/GenBank/DDBJ whole genome shotgun (WGS) entry which is preliminary data.</text>
</comment>
<evidence type="ECO:0000313" key="2">
    <source>
        <dbReference type="Proteomes" id="UP000244338"/>
    </source>
</evidence>
<reference evidence="2" key="1">
    <citation type="journal article" date="2018" name="Sci. Rep.">
        <title>Lignite coal burning seam in the remote Altai Mountains harbors a hydrogen-driven thermophilic microbial community.</title>
        <authorList>
            <person name="Kadnikov V.V."/>
            <person name="Mardanov A.V."/>
            <person name="Ivasenko D.A."/>
            <person name="Antsiferov D.V."/>
            <person name="Beletsky A.V."/>
            <person name="Karnachuk O.V."/>
            <person name="Ravin N.V."/>
        </authorList>
    </citation>
    <scope>NUCLEOTIDE SEQUENCE [LARGE SCALE GENOMIC DNA]</scope>
</reference>
<accession>A0A2R6XZD8</accession>
<dbReference type="AlphaFoldDB" id="A0A2R6XZD8"/>
<dbReference type="Proteomes" id="UP000244338">
    <property type="component" value="Unassembled WGS sequence"/>
</dbReference>
<organism evidence="1 2">
    <name type="scientific">Candidatus Carbonibacillus altaicus</name>
    <dbReference type="NCBI Taxonomy" id="2163959"/>
    <lineage>
        <taxon>Bacteria</taxon>
        <taxon>Bacillati</taxon>
        <taxon>Bacillota</taxon>
        <taxon>Bacilli</taxon>
        <taxon>Bacillales</taxon>
        <taxon>Candidatus Carbonibacillus</taxon>
    </lineage>
</organism>
<proteinExistence type="predicted"/>